<feature type="compositionally biased region" description="Basic and acidic residues" evidence="13">
    <location>
        <begin position="550"/>
        <end position="568"/>
    </location>
</feature>
<feature type="compositionally biased region" description="Low complexity" evidence="13">
    <location>
        <begin position="1283"/>
        <end position="1295"/>
    </location>
</feature>
<dbReference type="STRING" id="1890683.A0A427YQM6"/>
<evidence type="ECO:0000256" key="7">
    <source>
        <dbReference type="ARBA" id="ARBA00022840"/>
    </source>
</evidence>
<dbReference type="GO" id="GO:0000398">
    <property type="term" value="P:mRNA splicing, via spliceosome"/>
    <property type="evidence" value="ECO:0007669"/>
    <property type="project" value="UniProtKB-ARBA"/>
</dbReference>
<feature type="domain" description="Helicase C-terminal" evidence="15">
    <location>
        <begin position="796"/>
        <end position="971"/>
    </location>
</feature>
<reference evidence="16 17" key="1">
    <citation type="submission" date="2018-11" db="EMBL/GenBank/DDBJ databases">
        <title>Genome sequence of Saitozyma podzolica DSM 27192.</title>
        <authorList>
            <person name="Aliyu H."/>
            <person name="Gorte O."/>
            <person name="Ochsenreither K."/>
        </authorList>
    </citation>
    <scope>NUCLEOTIDE SEQUENCE [LARGE SCALE GENOMIC DNA]</scope>
    <source>
        <strain evidence="16 17">DSM 27192</strain>
    </source>
</reference>
<evidence type="ECO:0000259" key="15">
    <source>
        <dbReference type="PROSITE" id="PS51194"/>
    </source>
</evidence>
<feature type="compositionally biased region" description="Basic and acidic residues" evidence="13">
    <location>
        <begin position="335"/>
        <end position="379"/>
    </location>
</feature>
<dbReference type="Pfam" id="PF00271">
    <property type="entry name" value="Helicase_C"/>
    <property type="match status" value="1"/>
</dbReference>
<dbReference type="FunFam" id="3.40.50.300:FF:000615">
    <property type="entry name" value="pre-mRNA-splicing factor ATP-dependent RNA helicase DEAH7"/>
    <property type="match status" value="1"/>
</dbReference>
<dbReference type="InterPro" id="IPR011709">
    <property type="entry name" value="DEAD-box_helicase_OB_fold"/>
</dbReference>
<feature type="compositionally biased region" description="Low complexity" evidence="13">
    <location>
        <begin position="170"/>
        <end position="179"/>
    </location>
</feature>
<dbReference type="PANTHER" id="PTHR18934:SF91">
    <property type="entry name" value="PRE-MRNA-SPLICING FACTOR ATP-DEPENDENT RNA HELICASE PRP16"/>
    <property type="match status" value="1"/>
</dbReference>
<feature type="region of interest" description="Disordered" evidence="13">
    <location>
        <begin position="169"/>
        <end position="379"/>
    </location>
</feature>
<dbReference type="FunFam" id="1.20.120.1080:FF:000018">
    <property type="entry name" value="Pre-mRNA-splicing factor ATP-dependent RNA helicase prp16"/>
    <property type="match status" value="1"/>
</dbReference>
<dbReference type="Gene3D" id="1.20.120.1080">
    <property type="match status" value="1"/>
</dbReference>
<dbReference type="SMART" id="SM00490">
    <property type="entry name" value="HELICc"/>
    <property type="match status" value="1"/>
</dbReference>
<keyword evidence="3" id="KW-0507">mRNA processing</keyword>
<comment type="similarity">
    <text evidence="10">Belongs to the DEAD box helicase family. DEAH subfamily. PRP16 sub-subfamily.</text>
</comment>
<organism evidence="16 17">
    <name type="scientific">Saitozyma podzolica</name>
    <dbReference type="NCBI Taxonomy" id="1890683"/>
    <lineage>
        <taxon>Eukaryota</taxon>
        <taxon>Fungi</taxon>
        <taxon>Dikarya</taxon>
        <taxon>Basidiomycota</taxon>
        <taxon>Agaricomycotina</taxon>
        <taxon>Tremellomycetes</taxon>
        <taxon>Tremellales</taxon>
        <taxon>Trimorphomycetaceae</taxon>
        <taxon>Saitozyma</taxon>
    </lineage>
</organism>
<protein>
    <recommendedName>
        <fullName evidence="12">Pre-mRNA-splicing factor ATP-dependent RNA helicase PRP16</fullName>
        <ecNumber evidence="2">3.6.4.13</ecNumber>
    </recommendedName>
</protein>
<evidence type="ECO:0000256" key="12">
    <source>
        <dbReference type="ARBA" id="ARBA00070009"/>
    </source>
</evidence>
<accession>A0A427YQM6</accession>
<dbReference type="Pfam" id="PF04408">
    <property type="entry name" value="WHD_HA2"/>
    <property type="match status" value="1"/>
</dbReference>
<dbReference type="GO" id="GO:0005524">
    <property type="term" value="F:ATP binding"/>
    <property type="evidence" value="ECO:0007669"/>
    <property type="project" value="UniProtKB-KW"/>
</dbReference>
<dbReference type="EMBL" id="RSCD01000004">
    <property type="protein sequence ID" value="RSH93379.1"/>
    <property type="molecule type" value="Genomic_DNA"/>
</dbReference>
<evidence type="ECO:0000313" key="16">
    <source>
        <dbReference type="EMBL" id="RSH93379.1"/>
    </source>
</evidence>
<keyword evidence="4" id="KW-0547">Nucleotide-binding</keyword>
<feature type="compositionally biased region" description="Basic and acidic residues" evidence="13">
    <location>
        <begin position="211"/>
        <end position="224"/>
    </location>
</feature>
<keyword evidence="9" id="KW-0539">Nucleus</keyword>
<dbReference type="PANTHER" id="PTHR18934">
    <property type="entry name" value="ATP-DEPENDENT RNA HELICASE"/>
    <property type="match status" value="1"/>
</dbReference>
<dbReference type="FunFam" id="3.40.50.300:FF:000007">
    <property type="entry name" value="Pre-mRNA-splicing factor ATP-dependent RNA helicase"/>
    <property type="match status" value="1"/>
</dbReference>
<dbReference type="InterPro" id="IPR027417">
    <property type="entry name" value="P-loop_NTPase"/>
</dbReference>
<dbReference type="InterPro" id="IPR007502">
    <property type="entry name" value="Helicase-assoc_dom"/>
</dbReference>
<keyword evidence="17" id="KW-1185">Reference proteome</keyword>
<gene>
    <name evidence="16" type="primary">PRP16</name>
    <name evidence="16" type="ORF">EHS25_007735</name>
</gene>
<evidence type="ECO:0000313" key="17">
    <source>
        <dbReference type="Proteomes" id="UP000279259"/>
    </source>
</evidence>
<keyword evidence="7" id="KW-0067">ATP-binding</keyword>
<dbReference type="Gene3D" id="3.40.50.300">
    <property type="entry name" value="P-loop containing nucleotide triphosphate hydrolases"/>
    <property type="match status" value="2"/>
</dbReference>
<evidence type="ECO:0000259" key="14">
    <source>
        <dbReference type="PROSITE" id="PS51192"/>
    </source>
</evidence>
<dbReference type="EC" id="3.6.4.13" evidence="2"/>
<feature type="compositionally biased region" description="Basic and acidic residues" evidence="13">
    <location>
        <begin position="109"/>
        <end position="121"/>
    </location>
</feature>
<evidence type="ECO:0000256" key="2">
    <source>
        <dbReference type="ARBA" id="ARBA00012552"/>
    </source>
</evidence>
<dbReference type="InterPro" id="IPR014001">
    <property type="entry name" value="Helicase_ATP-bd"/>
</dbReference>
<dbReference type="GO" id="GO:0034458">
    <property type="term" value="F:3'-5' RNA helicase activity"/>
    <property type="evidence" value="ECO:0007669"/>
    <property type="project" value="TreeGrafter"/>
</dbReference>
<feature type="region of interest" description="Disordered" evidence="13">
    <location>
        <begin position="546"/>
        <end position="568"/>
    </location>
</feature>
<sequence length="1304" mass="145640">MSAKSPTAPSAEGDAEHDFVHQIAVELSRMMNAINPNDLLAKRIIEIAQHNRSGDAFLTAVSAFYKFPEESMLSVHTRILAHQSMTLAANGSRRGSEHSPPRMMGARRGAGERDQVEGMDHEDSDILAAEPRRKGGLMRAGGDAHTFKTPAGARPSLLGLDKLAAEKRAQAAAAAAGKAEPPSKRAKTEPEEDEEGNSRAGGVFKVPAIPVRREAVRVRPDETPSHGGGLSEEARRRLEERRRIRNMPSTSTIAAKTDRDGDARRQGLGDFQSRLNRGSYGNDRERGRDGDRERGDERYGERDGRDGRNGRDERDYRNDRRDGKGWDAAPTPRTGRAERDMDGGPESSRKGMGWDETPRSARAREARSPDGDDLGMDAKEWEEEQVRLDRDWYSYDDEGAVAGDEEHNPFSQWETLERDKEAELQAKAVKRQTARQAQYNADTDLWETNRMLTSGVAQRGNIDLDFEDDQDSKVHVLVHDLKPPFLDGTVAYTKQLEPINPVRDVTSDLAVFSKKGSALVRERRERQEREKAAAKAASVAGTTLGNLMGVRDEPDLGEEGQRGVDDKNYKADSQFSTHLQKSEGQSMFARTRTLKQQREYLPAFAVREQLMAQIRDHQVMVVIGETGSGKTTQLAQFLYEDGYCSNGIIGCTQPRRVAAMSVAKRVSEEMECELGSTVGYAIRFEDCTSKDTKIKYMTDGVLLRESLNEGDLDRYTCIILDEAHERSLSTDILMGLLRKILTRRRDLKLIVTSATMNAEKFSRFFGNAATFTIPGRTFPVEIFHSKSPCDDYVDAAIKQVLQIHLSSPQGDVLVFMTGQEDIECTCQVIEERLSQLDDPPPLAVLPIYSQMPADLQAKIFQPTPDGRRKVVVATNIAETSLTVDGILYVVDAGYSKLKVYNPKVGMDALQITPISQANCGQRTGRAGRTGPGFCYRLYTETAYLNELFPSNIPEIQRTNLANTVLLLKSLGVKNLLEFDFMDPPPQENILNSMYQLWVLGALDNVGDLTPQGKKMSDFPMEPSLAKMLIVAAEHKCSSEMLTIVSMLSVPSVFYRPPQRAEESDAAREKFFVPESDHLTLLHVYTQWKSNGYNDHWCMKHFLHPKLLRKAREVRGQLEDIMKQQKMDVISCGTDWDIVRKCITAGYFHQAARVKGIGEYMNVRTGLPCVLHPTSALYGLGYMPDYVVYHELVLTSKQYMMCVTSVDPYWLADLGGVFFSIREKNFDALARARANRDFSKKTELETEMARQREEIERAKAEKIQQEAVSRTPRIGGLAAAQTPRRAGIGAGARASATPRRRTGGI</sequence>
<feature type="region of interest" description="Disordered" evidence="13">
    <location>
        <begin position="1257"/>
        <end position="1304"/>
    </location>
</feature>
<evidence type="ECO:0000256" key="3">
    <source>
        <dbReference type="ARBA" id="ARBA00022664"/>
    </source>
</evidence>
<evidence type="ECO:0000256" key="5">
    <source>
        <dbReference type="ARBA" id="ARBA00022801"/>
    </source>
</evidence>
<name>A0A427YQM6_9TREE</name>
<feature type="compositionally biased region" description="Basic and acidic residues" evidence="13">
    <location>
        <begin position="232"/>
        <end position="242"/>
    </location>
</feature>
<dbReference type="CDD" id="cd18791">
    <property type="entry name" value="SF2_C_RHA"/>
    <property type="match status" value="1"/>
</dbReference>
<feature type="compositionally biased region" description="Basic and acidic residues" evidence="13">
    <location>
        <begin position="282"/>
        <end position="325"/>
    </location>
</feature>
<dbReference type="PROSITE" id="PS51192">
    <property type="entry name" value="HELICASE_ATP_BIND_1"/>
    <property type="match status" value="1"/>
</dbReference>
<dbReference type="GO" id="GO:0005681">
    <property type="term" value="C:spliceosomal complex"/>
    <property type="evidence" value="ECO:0007669"/>
    <property type="project" value="UniProtKB-ARBA"/>
</dbReference>
<evidence type="ECO:0000256" key="9">
    <source>
        <dbReference type="ARBA" id="ARBA00023242"/>
    </source>
</evidence>
<dbReference type="SMART" id="SM00847">
    <property type="entry name" value="HA2"/>
    <property type="match status" value="1"/>
</dbReference>
<dbReference type="SMART" id="SM00487">
    <property type="entry name" value="DEXDc"/>
    <property type="match status" value="1"/>
</dbReference>
<dbReference type="SUPFAM" id="SSF52540">
    <property type="entry name" value="P-loop containing nucleoside triphosphate hydrolases"/>
    <property type="match status" value="1"/>
</dbReference>
<feature type="compositionally biased region" description="Basic and acidic residues" evidence="13">
    <location>
        <begin position="256"/>
        <end position="267"/>
    </location>
</feature>
<evidence type="ECO:0000256" key="8">
    <source>
        <dbReference type="ARBA" id="ARBA00023187"/>
    </source>
</evidence>
<dbReference type="Pfam" id="PF00270">
    <property type="entry name" value="DEAD"/>
    <property type="match status" value="1"/>
</dbReference>
<dbReference type="Pfam" id="PF07717">
    <property type="entry name" value="OB_NTP_bind"/>
    <property type="match status" value="1"/>
</dbReference>
<feature type="region of interest" description="Disordered" evidence="13">
    <location>
        <begin position="90"/>
        <end position="154"/>
    </location>
</feature>
<evidence type="ECO:0000256" key="11">
    <source>
        <dbReference type="ARBA" id="ARBA00047984"/>
    </source>
</evidence>
<evidence type="ECO:0000256" key="10">
    <source>
        <dbReference type="ARBA" id="ARBA00038040"/>
    </source>
</evidence>
<dbReference type="OrthoDB" id="10253254at2759"/>
<keyword evidence="6 16" id="KW-0347">Helicase</keyword>
<comment type="caution">
    <text evidence="16">The sequence shown here is derived from an EMBL/GenBank/DDBJ whole genome shotgun (WGS) entry which is preliminary data.</text>
</comment>
<dbReference type="Proteomes" id="UP000279259">
    <property type="component" value="Unassembled WGS sequence"/>
</dbReference>
<proteinExistence type="inferred from homology"/>
<evidence type="ECO:0000256" key="1">
    <source>
        <dbReference type="ARBA" id="ARBA00004123"/>
    </source>
</evidence>
<keyword evidence="8" id="KW-0508">mRNA splicing</keyword>
<dbReference type="InterPro" id="IPR001650">
    <property type="entry name" value="Helicase_C-like"/>
</dbReference>
<dbReference type="Pfam" id="PF21010">
    <property type="entry name" value="HA2_C"/>
    <property type="match status" value="1"/>
</dbReference>
<dbReference type="GO" id="GO:0003723">
    <property type="term" value="F:RNA binding"/>
    <property type="evidence" value="ECO:0007669"/>
    <property type="project" value="TreeGrafter"/>
</dbReference>
<keyword evidence="5" id="KW-0378">Hydrolase</keyword>
<dbReference type="PROSITE" id="PS51194">
    <property type="entry name" value="HELICASE_CTER"/>
    <property type="match status" value="1"/>
</dbReference>
<dbReference type="GO" id="GO:0016787">
    <property type="term" value="F:hydrolase activity"/>
    <property type="evidence" value="ECO:0007669"/>
    <property type="project" value="UniProtKB-KW"/>
</dbReference>
<evidence type="ECO:0000256" key="6">
    <source>
        <dbReference type="ARBA" id="ARBA00022806"/>
    </source>
</evidence>
<evidence type="ECO:0000256" key="13">
    <source>
        <dbReference type="SAM" id="MobiDB-lite"/>
    </source>
</evidence>
<dbReference type="InterPro" id="IPR011545">
    <property type="entry name" value="DEAD/DEAH_box_helicase_dom"/>
</dbReference>
<feature type="domain" description="Helicase ATP-binding" evidence="14">
    <location>
        <begin position="611"/>
        <end position="774"/>
    </location>
</feature>
<comment type="subcellular location">
    <subcellularLocation>
        <location evidence="1">Nucleus</location>
    </subcellularLocation>
</comment>
<dbReference type="InterPro" id="IPR048333">
    <property type="entry name" value="HA2_WH"/>
</dbReference>
<comment type="catalytic activity">
    <reaction evidence="11">
        <text>ATP + H2O = ADP + phosphate + H(+)</text>
        <dbReference type="Rhea" id="RHEA:13065"/>
        <dbReference type="ChEBI" id="CHEBI:15377"/>
        <dbReference type="ChEBI" id="CHEBI:15378"/>
        <dbReference type="ChEBI" id="CHEBI:30616"/>
        <dbReference type="ChEBI" id="CHEBI:43474"/>
        <dbReference type="ChEBI" id="CHEBI:456216"/>
        <dbReference type="EC" id="3.6.4.13"/>
    </reaction>
</comment>
<evidence type="ECO:0000256" key="4">
    <source>
        <dbReference type="ARBA" id="ARBA00022741"/>
    </source>
</evidence>